<keyword evidence="2" id="KW-1185">Reference proteome</keyword>
<gene>
    <name evidence="1" type="ORF">Ahy_B01g054044</name>
</gene>
<dbReference type="STRING" id="3818.A0A445AT56"/>
<evidence type="ECO:0000313" key="2">
    <source>
        <dbReference type="Proteomes" id="UP000289738"/>
    </source>
</evidence>
<proteinExistence type="predicted"/>
<dbReference type="Proteomes" id="UP000289738">
    <property type="component" value="Chromosome B01"/>
</dbReference>
<name>A0A445AT56_ARAHY</name>
<dbReference type="EMBL" id="SDMP01000011">
    <property type="protein sequence ID" value="RYR29608.1"/>
    <property type="molecule type" value="Genomic_DNA"/>
</dbReference>
<dbReference type="AlphaFoldDB" id="A0A445AT56"/>
<reference evidence="1 2" key="1">
    <citation type="submission" date="2019-01" db="EMBL/GenBank/DDBJ databases">
        <title>Sequencing of cultivated peanut Arachis hypogaea provides insights into genome evolution and oil improvement.</title>
        <authorList>
            <person name="Chen X."/>
        </authorList>
    </citation>
    <scope>NUCLEOTIDE SEQUENCE [LARGE SCALE GENOMIC DNA]</scope>
    <source>
        <strain evidence="2">cv. Fuhuasheng</strain>
        <tissue evidence="1">Leaves</tissue>
    </source>
</reference>
<accession>A0A445AT56</accession>
<protein>
    <submittedName>
        <fullName evidence="1">Uncharacterized protein</fullName>
    </submittedName>
</protein>
<sequence length="160" mass="18165">MSMSTTLTLEPLSGFNTHRGIPISIIHRSLRPKTLLFPPPSSLSSSTIIKSSSWSWSVSYKLHAPKFEAFAANTDTLEPLQSSDVLFSKIFPINITELLEGKIFVRLDQGKDLRNWELTVGCNLPRKWILHWGVSHLDDVGRMRKLVLGFNTKEEISRFL</sequence>
<evidence type="ECO:0000313" key="1">
    <source>
        <dbReference type="EMBL" id="RYR29608.1"/>
    </source>
</evidence>
<organism evidence="1 2">
    <name type="scientific">Arachis hypogaea</name>
    <name type="common">Peanut</name>
    <dbReference type="NCBI Taxonomy" id="3818"/>
    <lineage>
        <taxon>Eukaryota</taxon>
        <taxon>Viridiplantae</taxon>
        <taxon>Streptophyta</taxon>
        <taxon>Embryophyta</taxon>
        <taxon>Tracheophyta</taxon>
        <taxon>Spermatophyta</taxon>
        <taxon>Magnoliopsida</taxon>
        <taxon>eudicotyledons</taxon>
        <taxon>Gunneridae</taxon>
        <taxon>Pentapetalae</taxon>
        <taxon>rosids</taxon>
        <taxon>fabids</taxon>
        <taxon>Fabales</taxon>
        <taxon>Fabaceae</taxon>
        <taxon>Papilionoideae</taxon>
        <taxon>50 kb inversion clade</taxon>
        <taxon>dalbergioids sensu lato</taxon>
        <taxon>Dalbergieae</taxon>
        <taxon>Pterocarpus clade</taxon>
        <taxon>Arachis</taxon>
    </lineage>
</organism>
<comment type="caution">
    <text evidence="1">The sequence shown here is derived from an EMBL/GenBank/DDBJ whole genome shotgun (WGS) entry which is preliminary data.</text>
</comment>